<name>A0A1I8HKD0_9PLAT</name>
<dbReference type="AlphaFoldDB" id="A0A1I8HKD0"/>
<dbReference type="WBParaSite" id="maker-uti_cns_0006749-snap-gene-0.10-mRNA-1">
    <property type="protein sequence ID" value="maker-uti_cns_0006749-snap-gene-0.10-mRNA-1"/>
    <property type="gene ID" value="maker-uti_cns_0006749-snap-gene-0.10"/>
</dbReference>
<protein>
    <submittedName>
        <fullName evidence="2">GOLD domain-containing protein</fullName>
    </submittedName>
</protein>
<reference evidence="2" key="1">
    <citation type="submission" date="2016-11" db="UniProtKB">
        <authorList>
            <consortium name="WormBaseParasite"/>
        </authorList>
    </citation>
    <scope>IDENTIFICATION</scope>
</reference>
<dbReference type="InterPro" id="IPR009038">
    <property type="entry name" value="GOLD_dom"/>
</dbReference>
<evidence type="ECO:0000313" key="2">
    <source>
        <dbReference type="WBParaSite" id="maker-uti_cns_0006749-snap-gene-0.10-mRNA-1"/>
    </source>
</evidence>
<accession>A0A1I8HKD0</accession>
<sequence length="261" mass="29543">MLISKKGSVLSLWLITASALIQPGNAINQVVIEPNPKDQFNPTVLVNSSRSETYYYGPLHMFETVYGMRHMSLKMEMLSGEHQCYYIVLTEGYQLTLFAASIATDDNKFHMFLANSDPQSHRMHSDTSSVTMVQNITRTDTYEVCLVNPKGTRSILFSAIYYQPARYEAEVREAIAKSAIVTNISDTTAHFISGIELNIGKALNSIRYKPNLRRDYVILRDSNSYVQWKSITFICLMLMSSGGTTLFIHYLFHVPKGKVVI</sequence>
<dbReference type="SMART" id="SM01190">
    <property type="entry name" value="EMP24_GP25L"/>
    <property type="match status" value="1"/>
</dbReference>
<evidence type="ECO:0000313" key="1">
    <source>
        <dbReference type="Proteomes" id="UP000095280"/>
    </source>
</evidence>
<dbReference type="Proteomes" id="UP000095280">
    <property type="component" value="Unplaced"/>
</dbReference>
<proteinExistence type="predicted"/>
<organism evidence="1 2">
    <name type="scientific">Macrostomum lignano</name>
    <dbReference type="NCBI Taxonomy" id="282301"/>
    <lineage>
        <taxon>Eukaryota</taxon>
        <taxon>Metazoa</taxon>
        <taxon>Spiralia</taxon>
        <taxon>Lophotrochozoa</taxon>
        <taxon>Platyhelminthes</taxon>
        <taxon>Rhabditophora</taxon>
        <taxon>Macrostomorpha</taxon>
        <taxon>Macrostomida</taxon>
        <taxon>Macrostomidae</taxon>
        <taxon>Macrostomum</taxon>
    </lineage>
</organism>
<keyword evidence="1" id="KW-1185">Reference proteome</keyword>
<dbReference type="Pfam" id="PF01105">
    <property type="entry name" value="EMP24_GP25L"/>
    <property type="match status" value="1"/>
</dbReference>